<dbReference type="InterPro" id="IPR020846">
    <property type="entry name" value="MFS_dom"/>
</dbReference>
<dbReference type="PANTHER" id="PTHR11360:SF284">
    <property type="entry name" value="EG:103B4.3 PROTEIN-RELATED"/>
    <property type="match status" value="1"/>
</dbReference>
<feature type="transmembrane region" description="Helical" evidence="2">
    <location>
        <begin position="443"/>
        <end position="462"/>
    </location>
</feature>
<evidence type="ECO:0000256" key="2">
    <source>
        <dbReference type="SAM" id="Phobius"/>
    </source>
</evidence>
<feature type="domain" description="Major facilitator superfamily (MFS) profile" evidence="3">
    <location>
        <begin position="408"/>
        <end position="607"/>
    </location>
</feature>
<feature type="transmembrane region" description="Helical" evidence="2">
    <location>
        <begin position="59"/>
        <end position="86"/>
    </location>
</feature>
<proteinExistence type="predicted"/>
<dbReference type="Pfam" id="PF07690">
    <property type="entry name" value="MFS_1"/>
    <property type="match status" value="2"/>
</dbReference>
<dbReference type="PANTHER" id="PTHR11360">
    <property type="entry name" value="MONOCARBOXYLATE TRANSPORTER"/>
    <property type="match status" value="1"/>
</dbReference>
<dbReference type="PROSITE" id="PS50850">
    <property type="entry name" value="MFS"/>
    <property type="match status" value="1"/>
</dbReference>
<accession>A0ABM1I8L0</accession>
<reference evidence="5" key="1">
    <citation type="submission" date="2025-08" db="UniProtKB">
        <authorList>
            <consortium name="RefSeq"/>
        </authorList>
    </citation>
    <scope>IDENTIFICATION</scope>
    <source>
        <tissue evidence="5">Whole body</tissue>
    </source>
</reference>
<dbReference type="GeneID" id="107066438"/>
<evidence type="ECO:0000313" key="4">
    <source>
        <dbReference type="Proteomes" id="UP000694924"/>
    </source>
</evidence>
<dbReference type="RefSeq" id="XP_015176547.1">
    <property type="nucleotide sequence ID" value="XM_015321061.1"/>
</dbReference>
<dbReference type="CDD" id="cd17352">
    <property type="entry name" value="MFS_MCT_SLC16"/>
    <property type="match status" value="1"/>
</dbReference>
<feature type="transmembrane region" description="Helical" evidence="2">
    <location>
        <begin position="98"/>
        <end position="121"/>
    </location>
</feature>
<keyword evidence="4" id="KW-1185">Reference proteome</keyword>
<feature type="transmembrane region" description="Helical" evidence="2">
    <location>
        <begin position="408"/>
        <end position="431"/>
    </location>
</feature>
<dbReference type="InterPro" id="IPR011701">
    <property type="entry name" value="MFS"/>
</dbReference>
<keyword evidence="2" id="KW-0472">Membrane</keyword>
<evidence type="ECO:0000259" key="3">
    <source>
        <dbReference type="PROSITE" id="PS50850"/>
    </source>
</evidence>
<protein>
    <submittedName>
        <fullName evidence="5">Monocarboxylate transporter 12</fullName>
    </submittedName>
</protein>
<feature type="transmembrane region" description="Helical" evidence="2">
    <location>
        <begin position="186"/>
        <end position="203"/>
    </location>
</feature>
<feature type="transmembrane region" description="Helical" evidence="2">
    <location>
        <begin position="474"/>
        <end position="494"/>
    </location>
</feature>
<dbReference type="InterPro" id="IPR036259">
    <property type="entry name" value="MFS_trans_sf"/>
</dbReference>
<dbReference type="InterPro" id="IPR050327">
    <property type="entry name" value="Proton-linked_MCT"/>
</dbReference>
<feature type="transmembrane region" description="Helical" evidence="2">
    <location>
        <begin position="215"/>
        <end position="236"/>
    </location>
</feature>
<feature type="transmembrane region" description="Helical" evidence="2">
    <location>
        <begin position="153"/>
        <end position="174"/>
    </location>
</feature>
<name>A0ABM1I8L0_POLDO</name>
<organism evidence="4 5">
    <name type="scientific">Polistes dominula</name>
    <name type="common">European paper wasp</name>
    <name type="synonym">Vespa dominula</name>
    <dbReference type="NCBI Taxonomy" id="743375"/>
    <lineage>
        <taxon>Eukaryota</taxon>
        <taxon>Metazoa</taxon>
        <taxon>Ecdysozoa</taxon>
        <taxon>Arthropoda</taxon>
        <taxon>Hexapoda</taxon>
        <taxon>Insecta</taxon>
        <taxon>Pterygota</taxon>
        <taxon>Neoptera</taxon>
        <taxon>Endopterygota</taxon>
        <taxon>Hymenoptera</taxon>
        <taxon>Apocrita</taxon>
        <taxon>Aculeata</taxon>
        <taxon>Vespoidea</taxon>
        <taxon>Vespidae</taxon>
        <taxon>Polistinae</taxon>
        <taxon>Polistini</taxon>
        <taxon>Polistes</taxon>
    </lineage>
</organism>
<dbReference type="Proteomes" id="UP000694924">
    <property type="component" value="Unplaced"/>
</dbReference>
<feature type="transmembrane region" description="Helical" evidence="2">
    <location>
        <begin position="128"/>
        <end position="147"/>
    </location>
</feature>
<evidence type="ECO:0000313" key="5">
    <source>
        <dbReference type="RefSeq" id="XP_015176547.1"/>
    </source>
</evidence>
<sequence>MACVSASACSKSETTKEEEETVQKIQLKDNNVEETHSLMENHSTRTTTNGLSKPPDGGWGWFVVLASFLIHVITDGVTYSFGVFYLELLYYFEEGKGATAWIASILVGVTLCSGPISGLFVNKYGCRAVTIAGSILASTCLLASVWAGSIIMLYFTIGLGTGLGFGLIYLPAIVSVTCYFEKYRSLATGIAVCGSGLGTLVFAPCLESLISNYGWRGTMMICSGIVLNCIVLGAFFRPLETPVSKRNRNSEGIYHELQSRDKFTNQDECSNEVNDLKNNIKFNNVNDIEKEVMPLSFGMRTALSHPVLITKVSSHYKQSLIRGFGSVEVNRCYNGFHHGSLGNIRNYSKSLDVNNKEDITHSDTYFKNVSKNIEINKAKNNTALSPKSENTRDILEDMEDTSLLKNPMFILFTFSNFCTSIGFNVPYIYLLPQAEERGINKSLASYLLAIIGVANTLGRIILGYVSDKPWINRLLVYNICLTICGAATLFSTLCTNFYTFAFYCIVYGFTAGAYVGLTSVILVDLLGLSRLTNSFGLLLLFQGFASLLGPPIAGWLYDGLGSYDPGFYTAGSMIAISGLILFLIPLLQKQEDARKLKRLGGMNSQIA</sequence>
<gene>
    <name evidence="5" type="primary">LOC107066438</name>
</gene>
<feature type="transmembrane region" description="Helical" evidence="2">
    <location>
        <begin position="567"/>
        <end position="587"/>
    </location>
</feature>
<evidence type="ECO:0000256" key="1">
    <source>
        <dbReference type="ARBA" id="ARBA00004141"/>
    </source>
</evidence>
<keyword evidence="2" id="KW-0812">Transmembrane</keyword>
<dbReference type="SUPFAM" id="SSF103473">
    <property type="entry name" value="MFS general substrate transporter"/>
    <property type="match status" value="1"/>
</dbReference>
<keyword evidence="2" id="KW-1133">Transmembrane helix</keyword>
<dbReference type="Gene3D" id="1.20.1250.20">
    <property type="entry name" value="MFS general substrate transporter like domains"/>
    <property type="match status" value="2"/>
</dbReference>
<comment type="subcellular location">
    <subcellularLocation>
        <location evidence="1">Membrane</location>
        <topology evidence="1">Multi-pass membrane protein</topology>
    </subcellularLocation>
</comment>
<feature type="transmembrane region" description="Helical" evidence="2">
    <location>
        <begin position="500"/>
        <end position="523"/>
    </location>
</feature>
<feature type="transmembrane region" description="Helical" evidence="2">
    <location>
        <begin position="535"/>
        <end position="555"/>
    </location>
</feature>